<name>A0A811N312_9POAL</name>
<dbReference type="EMBL" id="CAJGYO010000002">
    <property type="protein sequence ID" value="CAD6214649.1"/>
    <property type="molecule type" value="Genomic_DNA"/>
</dbReference>
<evidence type="ECO:0000313" key="3">
    <source>
        <dbReference type="EMBL" id="CAD6214649.1"/>
    </source>
</evidence>
<dbReference type="AlphaFoldDB" id="A0A811N312"/>
<organism evidence="3 4">
    <name type="scientific">Miscanthus lutarioriparius</name>
    <dbReference type="NCBI Taxonomy" id="422564"/>
    <lineage>
        <taxon>Eukaryota</taxon>
        <taxon>Viridiplantae</taxon>
        <taxon>Streptophyta</taxon>
        <taxon>Embryophyta</taxon>
        <taxon>Tracheophyta</taxon>
        <taxon>Spermatophyta</taxon>
        <taxon>Magnoliopsida</taxon>
        <taxon>Liliopsida</taxon>
        <taxon>Poales</taxon>
        <taxon>Poaceae</taxon>
        <taxon>PACMAD clade</taxon>
        <taxon>Panicoideae</taxon>
        <taxon>Andropogonodae</taxon>
        <taxon>Andropogoneae</taxon>
        <taxon>Saccharinae</taxon>
        <taxon>Miscanthus</taxon>
    </lineage>
</organism>
<dbReference type="SUPFAM" id="SSF56219">
    <property type="entry name" value="DNase I-like"/>
    <property type="match status" value="1"/>
</dbReference>
<feature type="region of interest" description="Disordered" evidence="1">
    <location>
        <begin position="100"/>
        <end position="140"/>
    </location>
</feature>
<evidence type="ECO:0000313" key="4">
    <source>
        <dbReference type="Proteomes" id="UP000604825"/>
    </source>
</evidence>
<comment type="caution">
    <text evidence="3">The sequence shown here is derived from an EMBL/GenBank/DDBJ whole genome shotgun (WGS) entry which is preliminary data.</text>
</comment>
<dbReference type="PANTHER" id="PTHR33710:SF48">
    <property type="entry name" value="OS02G0307075 PROTEIN"/>
    <property type="match status" value="1"/>
</dbReference>
<accession>A0A811N312</accession>
<gene>
    <name evidence="3" type="ORF">NCGR_LOCUS10015</name>
</gene>
<keyword evidence="4" id="KW-1185">Reference proteome</keyword>
<sequence length="573" mass="63976">MKAPRMSLHLAERVQLSKPRPQQPPTALCSERTAVTWSWGLQGQQAGRRPRQHRLVVIPNQWRQQGRRCTTFCHNCGVQAISLLPPGRVWYPIQKAAHGVSTSPTERGGQLHQHSHTADCSAAAPRATPANEDSQTQEEAVFSPPAQKCAHCNSILAAGRCASKGAPSSDEKSWLHGGGGPFADALLGYFKLFGDPLSGTLCIGCEGYSGDGQGPKITKALSTPSGSPCHLQLLFYYVCNKATAISAASYLFFCTGCYLGKILFSMTQRNCNILCWNVRGLHDVVRQDTVSLLVRDTASTIVCLQETKMQNLDQGVVRRTVGAKFANTFVVLPATQTRGGILIAVNEDYFQLSDQHLSTHAVTATVTMRADGTKWQITVVYGLQGDAEKLQCLQKLAAIPCPAHGRWLVLGDFNFIYQAEDKNNSNLNHRLMASFKAVIDDLNLKEIGLNGRHFTWSNEQDNPTLTRIDRFFCTPDWELTLPTCFLHSLPSLMSDHTPLLLQGELEHCHNRTFRFENFWVKMDGFRDLVEQVWSKHVHLEQVWSKHVHSFLSIKRLHTKLARVAKGLKQWRRE</sequence>
<feature type="domain" description="Endonuclease/exonuclease/phosphatase" evidence="2">
    <location>
        <begin position="275"/>
        <end position="496"/>
    </location>
</feature>
<reference evidence="3" key="1">
    <citation type="submission" date="2020-10" db="EMBL/GenBank/DDBJ databases">
        <authorList>
            <person name="Han B."/>
            <person name="Lu T."/>
            <person name="Zhao Q."/>
            <person name="Huang X."/>
            <person name="Zhao Y."/>
        </authorList>
    </citation>
    <scope>NUCLEOTIDE SEQUENCE</scope>
</reference>
<evidence type="ECO:0000259" key="2">
    <source>
        <dbReference type="Pfam" id="PF03372"/>
    </source>
</evidence>
<dbReference type="InterPro" id="IPR005135">
    <property type="entry name" value="Endo/exonuclease/phosphatase"/>
</dbReference>
<dbReference type="GO" id="GO:0003824">
    <property type="term" value="F:catalytic activity"/>
    <property type="evidence" value="ECO:0007669"/>
    <property type="project" value="InterPro"/>
</dbReference>
<dbReference type="Pfam" id="PF03372">
    <property type="entry name" value="Exo_endo_phos"/>
    <property type="match status" value="1"/>
</dbReference>
<dbReference type="Proteomes" id="UP000604825">
    <property type="component" value="Unassembled WGS sequence"/>
</dbReference>
<dbReference type="OrthoDB" id="685351at2759"/>
<proteinExistence type="predicted"/>
<dbReference type="InterPro" id="IPR036691">
    <property type="entry name" value="Endo/exonu/phosph_ase_sf"/>
</dbReference>
<evidence type="ECO:0000256" key="1">
    <source>
        <dbReference type="SAM" id="MobiDB-lite"/>
    </source>
</evidence>
<protein>
    <recommendedName>
        <fullName evidence="2">Endonuclease/exonuclease/phosphatase domain-containing protein</fullName>
    </recommendedName>
</protein>
<dbReference type="Gene3D" id="3.60.10.10">
    <property type="entry name" value="Endonuclease/exonuclease/phosphatase"/>
    <property type="match status" value="1"/>
</dbReference>
<dbReference type="PANTHER" id="PTHR33710">
    <property type="entry name" value="BNAC02G09200D PROTEIN"/>
    <property type="match status" value="1"/>
</dbReference>